<dbReference type="InterPro" id="IPR042266">
    <property type="entry name" value="PPPDE_sf"/>
</dbReference>
<dbReference type="GO" id="GO:0070646">
    <property type="term" value="P:protein modification by small protein removal"/>
    <property type="evidence" value="ECO:0007669"/>
    <property type="project" value="TreeGrafter"/>
</dbReference>
<evidence type="ECO:0008006" key="10">
    <source>
        <dbReference type="Google" id="ProtNLM"/>
    </source>
</evidence>
<feature type="domain" description="Thioredoxin" evidence="5">
    <location>
        <begin position="214"/>
        <end position="420"/>
    </location>
</feature>
<keyword evidence="9" id="KW-1185">Reference proteome</keyword>
<dbReference type="AlphaFoldDB" id="A0A0E9N775"/>
<dbReference type="SUPFAM" id="SSF52833">
    <property type="entry name" value="Thioredoxin-like"/>
    <property type="match status" value="1"/>
</dbReference>
<dbReference type="PROSITE" id="PS51352">
    <property type="entry name" value="THIOREDOXIN_2"/>
    <property type="match status" value="1"/>
</dbReference>
<dbReference type="Pfam" id="PF08324">
    <property type="entry name" value="PUL"/>
    <property type="match status" value="1"/>
</dbReference>
<evidence type="ECO:0000313" key="9">
    <source>
        <dbReference type="Proteomes" id="UP000033140"/>
    </source>
</evidence>
<evidence type="ECO:0000313" key="8">
    <source>
        <dbReference type="EMBL" id="GAO45792.1"/>
    </source>
</evidence>
<keyword evidence="3" id="KW-0378">Hydrolase</keyword>
<reference evidence="8 9" key="3">
    <citation type="journal article" date="2015" name="Genome Announc.">
        <title>Draft Genome Sequence of the Archiascomycetous Yeast Saitoella complicata.</title>
        <authorList>
            <person name="Yamauchi K."/>
            <person name="Kondo S."/>
            <person name="Hamamoto M."/>
            <person name="Takahashi Y."/>
            <person name="Ogura Y."/>
            <person name="Hayashi T."/>
            <person name="Nishida H."/>
        </authorList>
    </citation>
    <scope>NUCLEOTIDE SEQUENCE [LARGE SCALE GENOMIC DNA]</scope>
    <source>
        <strain evidence="8 9">NRRL Y-17804</strain>
    </source>
</reference>
<feature type="region of interest" description="Disordered" evidence="4">
    <location>
        <begin position="208"/>
        <end position="242"/>
    </location>
</feature>
<dbReference type="Proteomes" id="UP000033140">
    <property type="component" value="Unassembled WGS sequence"/>
</dbReference>
<dbReference type="EMBL" id="BACD03000001">
    <property type="protein sequence ID" value="GAO45792.1"/>
    <property type="molecule type" value="Genomic_DNA"/>
</dbReference>
<dbReference type="PROSITE" id="PS51396">
    <property type="entry name" value="PUL"/>
    <property type="match status" value="1"/>
</dbReference>
<sequence length="655" mass="71305">MRFPNLIYFIVTIQFLKFRSRLFSPLIQRSCTATAAPTFHPGLRLPLRIRLLTTTTRRMTTGEPVTLYVYDLSNGLARQISQQLTGVQLDGIWHTSVVVYSTEFYFAGYGSGIFTAIPGRTHHGPPLQKIEMGTTEIDKDTFLEYLDTLRGVWGAEKYHLLERNCNNFSDALCEFLVGQHIPSHIVDLPRQFMSTPFGQMMRPQIDQMFRRGPPAGTQSMPAQSLPSRSTNHSAAVGGGDAPLSPSAVKSVRNLTELESLLTSSPASIIFFTSATCPPCRAVSPHFDRLATSHPELTFVKIDIGMAYEIGAKYGVRATPTFVTSVSGEKVGEWKGGDPSVLEMNVGRLVEVLEARKPKHPHAKLELKTFARVSKKPVLYDRVPPLDKVKGRIEAAFAAKGLGGEGKTLSDVVRFLEERAKSPAGAKLPAMPAWSTMIQTALDRLSGDEVFPVIDLLRVAAVDVRVSGYFAEEKDMSTIRAILNKTGEVECGFQLRLVTMQMLCNLFSSPLGPQRLISLDGVLDALFAVLPSALLDTETKVCAAASGLAFNIATYTFQQRTSSHPSTLPESATLELVAALVESLQSESSMDAGTLRGLVLALGHLAYLAPVEGDVLGLLAGMEVSGVLKAKGRDVGDEEVGRMCKEVAELCQGLEN</sequence>
<feature type="compositionally biased region" description="Polar residues" evidence="4">
    <location>
        <begin position="216"/>
        <end position="233"/>
    </location>
</feature>
<name>A0A0E9N775_SAICN</name>
<gene>
    <name evidence="8" type="ORF">G7K_0043-t1</name>
</gene>
<evidence type="ECO:0000256" key="3">
    <source>
        <dbReference type="ARBA" id="ARBA00022801"/>
    </source>
</evidence>
<comment type="similarity">
    <text evidence="1">Belongs to the DeSI family.</text>
</comment>
<dbReference type="InterPro" id="IPR008580">
    <property type="entry name" value="PPPDE_dom"/>
</dbReference>
<feature type="domain" description="PUL" evidence="6">
    <location>
        <begin position="354"/>
        <end position="649"/>
    </location>
</feature>
<dbReference type="STRING" id="698492.A0A0E9N775"/>
<dbReference type="InterPro" id="IPR036249">
    <property type="entry name" value="Thioredoxin-like_sf"/>
</dbReference>
<dbReference type="PROSITE" id="PS51858">
    <property type="entry name" value="PPPDE"/>
    <property type="match status" value="1"/>
</dbReference>
<evidence type="ECO:0000256" key="1">
    <source>
        <dbReference type="ARBA" id="ARBA00008140"/>
    </source>
</evidence>
<evidence type="ECO:0000256" key="4">
    <source>
        <dbReference type="SAM" id="MobiDB-lite"/>
    </source>
</evidence>
<proteinExistence type="inferred from homology"/>
<reference evidence="8 9" key="2">
    <citation type="journal article" date="2014" name="J. Gen. Appl. Microbiol.">
        <title>The early diverging ascomycetous budding yeast Saitoella complicata has three histone deacetylases belonging to the Clr6, Hos2, and Rpd3 lineages.</title>
        <authorList>
            <person name="Nishida H."/>
            <person name="Matsumoto T."/>
            <person name="Kondo S."/>
            <person name="Hamamoto M."/>
            <person name="Yoshikawa H."/>
        </authorList>
    </citation>
    <scope>NUCLEOTIDE SEQUENCE [LARGE SCALE GENOMIC DNA]</scope>
    <source>
        <strain evidence="8 9">NRRL Y-17804</strain>
    </source>
</reference>
<evidence type="ECO:0000259" key="5">
    <source>
        <dbReference type="PROSITE" id="PS51352"/>
    </source>
</evidence>
<comment type="caution">
    <text evidence="8">The sequence shown here is derived from an EMBL/GenBank/DDBJ whole genome shotgun (WGS) entry which is preliminary data.</text>
</comment>
<dbReference type="Gene3D" id="1.25.10.10">
    <property type="entry name" value="Leucine-rich Repeat Variant"/>
    <property type="match status" value="1"/>
</dbReference>
<dbReference type="InterPro" id="IPR013535">
    <property type="entry name" value="PUL_dom"/>
</dbReference>
<reference evidence="8 9" key="1">
    <citation type="journal article" date="2011" name="J. Gen. Appl. Microbiol.">
        <title>Draft genome sequencing of the enigmatic yeast Saitoella complicata.</title>
        <authorList>
            <person name="Nishida H."/>
            <person name="Hamamoto M."/>
            <person name="Sugiyama J."/>
        </authorList>
    </citation>
    <scope>NUCLEOTIDE SEQUENCE [LARGE SCALE GENOMIC DNA]</scope>
    <source>
        <strain evidence="8 9">NRRL Y-17804</strain>
    </source>
</reference>
<dbReference type="InterPro" id="IPR017937">
    <property type="entry name" value="Thioredoxin_CS"/>
</dbReference>
<dbReference type="PANTHER" id="PTHR12378:SF7">
    <property type="entry name" value="DESUMOYLATING ISOPEPTIDASE 1"/>
    <property type="match status" value="1"/>
</dbReference>
<dbReference type="Pfam" id="PF05903">
    <property type="entry name" value="Peptidase_C97"/>
    <property type="match status" value="1"/>
</dbReference>
<dbReference type="SMART" id="SM01179">
    <property type="entry name" value="DUF862"/>
    <property type="match status" value="1"/>
</dbReference>
<dbReference type="Gene3D" id="3.90.1720.30">
    <property type="entry name" value="PPPDE domains"/>
    <property type="match status" value="1"/>
</dbReference>
<dbReference type="CDD" id="cd02947">
    <property type="entry name" value="TRX_family"/>
    <property type="match status" value="1"/>
</dbReference>
<dbReference type="InterPro" id="IPR011989">
    <property type="entry name" value="ARM-like"/>
</dbReference>
<dbReference type="Gene3D" id="3.40.30.10">
    <property type="entry name" value="Glutaredoxin"/>
    <property type="match status" value="1"/>
</dbReference>
<dbReference type="PANTHER" id="PTHR12378">
    <property type="entry name" value="DESUMOYLATING ISOPEPTIDASE"/>
    <property type="match status" value="1"/>
</dbReference>
<dbReference type="GO" id="GO:0008233">
    <property type="term" value="F:peptidase activity"/>
    <property type="evidence" value="ECO:0007669"/>
    <property type="project" value="UniProtKB-KW"/>
</dbReference>
<evidence type="ECO:0000256" key="2">
    <source>
        <dbReference type="ARBA" id="ARBA00022670"/>
    </source>
</evidence>
<keyword evidence="2" id="KW-0645">Protease</keyword>
<dbReference type="PROSITE" id="PS00194">
    <property type="entry name" value="THIOREDOXIN_1"/>
    <property type="match status" value="1"/>
</dbReference>
<organism evidence="8 9">
    <name type="scientific">Saitoella complicata (strain BCRC 22490 / CBS 7301 / JCM 7358 / NBRC 10748 / NRRL Y-17804)</name>
    <dbReference type="NCBI Taxonomy" id="698492"/>
    <lineage>
        <taxon>Eukaryota</taxon>
        <taxon>Fungi</taxon>
        <taxon>Dikarya</taxon>
        <taxon>Ascomycota</taxon>
        <taxon>Taphrinomycotina</taxon>
        <taxon>Taphrinomycotina incertae sedis</taxon>
        <taxon>Saitoella</taxon>
    </lineage>
</organism>
<evidence type="ECO:0000259" key="6">
    <source>
        <dbReference type="PROSITE" id="PS51396"/>
    </source>
</evidence>
<accession>A0A0E9N775</accession>
<evidence type="ECO:0000259" key="7">
    <source>
        <dbReference type="PROSITE" id="PS51858"/>
    </source>
</evidence>
<feature type="domain" description="PPPDE" evidence="7">
    <location>
        <begin position="63"/>
        <end position="206"/>
    </location>
</feature>
<protein>
    <recommendedName>
        <fullName evidence="10">PPPDE domain-containing protein</fullName>
    </recommendedName>
</protein>
<dbReference type="Pfam" id="PF00085">
    <property type="entry name" value="Thioredoxin"/>
    <property type="match status" value="1"/>
</dbReference>
<dbReference type="InterPro" id="IPR013766">
    <property type="entry name" value="Thioredoxin_domain"/>
</dbReference>
<dbReference type="PROSITE" id="PS51354">
    <property type="entry name" value="GLUTAREDOXIN_2"/>
    <property type="match status" value="1"/>
</dbReference>
<dbReference type="GO" id="GO:0006508">
    <property type="term" value="P:proteolysis"/>
    <property type="evidence" value="ECO:0007669"/>
    <property type="project" value="UniProtKB-KW"/>
</dbReference>
<dbReference type="OMA" id="VTLQMAC"/>